<dbReference type="AlphaFoldDB" id="A0A9D9IT82"/>
<keyword evidence="1" id="KW-0732">Signal</keyword>
<evidence type="ECO:0000313" key="3">
    <source>
        <dbReference type="Proteomes" id="UP000823771"/>
    </source>
</evidence>
<dbReference type="Pfam" id="PF09411">
    <property type="entry name" value="PagL"/>
    <property type="match status" value="1"/>
</dbReference>
<dbReference type="Gene3D" id="2.40.160.20">
    <property type="match status" value="1"/>
</dbReference>
<dbReference type="SUPFAM" id="SSF56935">
    <property type="entry name" value="Porins"/>
    <property type="match status" value="1"/>
</dbReference>
<dbReference type="InterPro" id="IPR018550">
    <property type="entry name" value="Lipid-A_deacylase-rel"/>
</dbReference>
<feature type="signal peptide" evidence="1">
    <location>
        <begin position="1"/>
        <end position="23"/>
    </location>
</feature>
<gene>
    <name evidence="2" type="ORF">IAB80_02130</name>
</gene>
<protein>
    <submittedName>
        <fullName evidence="2">Acyloxyacyl hydrolase</fullName>
    </submittedName>
</protein>
<organism evidence="2 3">
    <name type="scientific">Candidatus Cryptobacteroides excrementipullorum</name>
    <dbReference type="NCBI Taxonomy" id="2840761"/>
    <lineage>
        <taxon>Bacteria</taxon>
        <taxon>Pseudomonadati</taxon>
        <taxon>Bacteroidota</taxon>
        <taxon>Bacteroidia</taxon>
        <taxon>Bacteroidales</taxon>
        <taxon>Candidatus Cryptobacteroides</taxon>
    </lineage>
</organism>
<reference evidence="2" key="1">
    <citation type="submission" date="2020-10" db="EMBL/GenBank/DDBJ databases">
        <authorList>
            <person name="Gilroy R."/>
        </authorList>
    </citation>
    <scope>NUCLEOTIDE SEQUENCE</scope>
    <source>
        <strain evidence="2">2478</strain>
    </source>
</reference>
<dbReference type="EMBL" id="JADILZ010000021">
    <property type="protein sequence ID" value="MBO8477684.1"/>
    <property type="molecule type" value="Genomic_DNA"/>
</dbReference>
<accession>A0A9D9IT82</accession>
<dbReference type="Proteomes" id="UP000823771">
    <property type="component" value="Unassembled WGS sequence"/>
</dbReference>
<reference evidence="2" key="2">
    <citation type="journal article" date="2021" name="PeerJ">
        <title>Extensive microbial diversity within the chicken gut microbiome revealed by metagenomics and culture.</title>
        <authorList>
            <person name="Gilroy R."/>
            <person name="Ravi A."/>
            <person name="Getino M."/>
            <person name="Pursley I."/>
            <person name="Horton D.L."/>
            <person name="Alikhan N.F."/>
            <person name="Baker D."/>
            <person name="Gharbi K."/>
            <person name="Hall N."/>
            <person name="Watson M."/>
            <person name="Adriaenssens E.M."/>
            <person name="Foster-Nyarko E."/>
            <person name="Jarju S."/>
            <person name="Secka A."/>
            <person name="Antonio M."/>
            <person name="Oren A."/>
            <person name="Chaudhuri R.R."/>
            <person name="La Ragione R."/>
            <person name="Hildebrand F."/>
            <person name="Pallen M.J."/>
        </authorList>
    </citation>
    <scope>NUCLEOTIDE SEQUENCE</scope>
    <source>
        <strain evidence="2">2478</strain>
    </source>
</reference>
<feature type="chain" id="PRO_5038430559" evidence="1">
    <location>
        <begin position="24"/>
        <end position="416"/>
    </location>
</feature>
<proteinExistence type="predicted"/>
<evidence type="ECO:0000313" key="2">
    <source>
        <dbReference type="EMBL" id="MBO8477684.1"/>
    </source>
</evidence>
<keyword evidence="2" id="KW-0378">Hydrolase</keyword>
<comment type="caution">
    <text evidence="2">The sequence shown here is derived from an EMBL/GenBank/DDBJ whole genome shotgun (WGS) entry which is preliminary data.</text>
</comment>
<evidence type="ECO:0000256" key="1">
    <source>
        <dbReference type="SAM" id="SignalP"/>
    </source>
</evidence>
<name>A0A9D9IT82_9BACT</name>
<dbReference type="GO" id="GO:0016787">
    <property type="term" value="F:hydrolase activity"/>
    <property type="evidence" value="ECO:0007669"/>
    <property type="project" value="UniProtKB-KW"/>
</dbReference>
<sequence length="416" mass="46829">MERFSVRLFGTAAAALLCVTAFAWSPGPVYGAPDRYPVVHGERMDTSARKLYHSVELDVRPGYVFQTHEFLKGENSAGRPIRSSSSLHMKYLFSFGPDSYLGRVYPHVCQGVGVSFNKFSNTGEIGRPVALYVFQDSRLASLSDRVALNYEWNFGASFGWKPYDETSNRYNRVVGSRVNAYMSLGIFLDWNLGKRWDLTAGASLTHYSNGNTSYPNAGVNLLEGRLGLSYAVTGRKPETDRGEPPAFRRHISYDIVLYGALRKKGFYLSDGNPYVAPGSFAVAGIDFNPMYSFNRFLKAGLSVDAQYDESANIKDHLAGYPVDSQDMKFYRPPFREQFSVGLSLRAEIVMPIFSINIGIGRNVVCRGEDTDVFYQMLILKARFTRNAFLHVGYRLSRFRDPSHLMLGIGYSFNNRR</sequence>